<keyword evidence="1" id="KW-0732">Signal</keyword>
<sequence>MNPIFFRNHFILLLFLKYFNVILPKFKPQPTDSILDKMSSMYIEKSNVLSNSHGCFKKGRMFILIGHHH</sequence>
<evidence type="ECO:0000313" key="2">
    <source>
        <dbReference type="EMBL" id="RMZ94875.1"/>
    </source>
</evidence>
<comment type="caution">
    <text evidence="2">The sequence shown here is derived from an EMBL/GenBank/DDBJ whole genome shotgun (WGS) entry which is preliminary data.</text>
</comment>
<dbReference type="Proteomes" id="UP000276133">
    <property type="component" value="Unassembled WGS sequence"/>
</dbReference>
<proteinExistence type="predicted"/>
<reference evidence="2 3" key="1">
    <citation type="journal article" date="2018" name="Sci. Rep.">
        <title>Genomic signatures of local adaptation to the degree of environmental predictability in rotifers.</title>
        <authorList>
            <person name="Franch-Gras L."/>
            <person name="Hahn C."/>
            <person name="Garcia-Roger E.M."/>
            <person name="Carmona M.J."/>
            <person name="Serra M."/>
            <person name="Gomez A."/>
        </authorList>
    </citation>
    <scope>NUCLEOTIDE SEQUENCE [LARGE SCALE GENOMIC DNA]</scope>
    <source>
        <strain evidence="2">HYR1</strain>
    </source>
</reference>
<organism evidence="2 3">
    <name type="scientific">Brachionus plicatilis</name>
    <name type="common">Marine rotifer</name>
    <name type="synonym">Brachionus muelleri</name>
    <dbReference type="NCBI Taxonomy" id="10195"/>
    <lineage>
        <taxon>Eukaryota</taxon>
        <taxon>Metazoa</taxon>
        <taxon>Spiralia</taxon>
        <taxon>Gnathifera</taxon>
        <taxon>Rotifera</taxon>
        <taxon>Eurotatoria</taxon>
        <taxon>Monogononta</taxon>
        <taxon>Pseudotrocha</taxon>
        <taxon>Ploima</taxon>
        <taxon>Brachionidae</taxon>
        <taxon>Brachionus</taxon>
    </lineage>
</organism>
<feature type="chain" id="PRO_5017964647" evidence="1">
    <location>
        <begin position="25"/>
        <end position="69"/>
    </location>
</feature>
<evidence type="ECO:0000256" key="1">
    <source>
        <dbReference type="SAM" id="SignalP"/>
    </source>
</evidence>
<feature type="signal peptide" evidence="1">
    <location>
        <begin position="1"/>
        <end position="24"/>
    </location>
</feature>
<evidence type="ECO:0000313" key="3">
    <source>
        <dbReference type="Proteomes" id="UP000276133"/>
    </source>
</evidence>
<gene>
    <name evidence="2" type="ORF">BpHYR1_026540</name>
</gene>
<dbReference type="AlphaFoldDB" id="A0A3M7P729"/>
<accession>A0A3M7P729</accession>
<name>A0A3M7P729_BRAPC</name>
<dbReference type="EMBL" id="REGN01012765">
    <property type="protein sequence ID" value="RMZ94875.1"/>
    <property type="molecule type" value="Genomic_DNA"/>
</dbReference>
<protein>
    <submittedName>
        <fullName evidence="2">Uncharacterized protein</fullName>
    </submittedName>
</protein>
<keyword evidence="3" id="KW-1185">Reference proteome</keyword>